<name>H5XMH8_9PSEU</name>
<keyword evidence="2" id="KW-1185">Reference proteome</keyword>
<dbReference type="STRING" id="882082.SaccyDRAFT_1014"/>
<dbReference type="AlphaFoldDB" id="H5XMH8"/>
<dbReference type="EMBL" id="CM001440">
    <property type="protein sequence ID" value="EHR59927.1"/>
    <property type="molecule type" value="Genomic_DNA"/>
</dbReference>
<evidence type="ECO:0000313" key="1">
    <source>
        <dbReference type="EMBL" id="EHR59927.1"/>
    </source>
</evidence>
<sequence length="73" mass="8134">MILRDRELLVRMSKVNRCLGIVVAEAMARQHDGGLPPQPLREIGQALRSLADDLITRAEEIESRLAIEVAPQC</sequence>
<reference evidence="1 2" key="1">
    <citation type="submission" date="2011-11" db="EMBL/GenBank/DDBJ databases">
        <title>The Noncontiguous Finished sequence of Saccharomonospora cyanea NA-134.</title>
        <authorList>
            <consortium name="US DOE Joint Genome Institute"/>
            <person name="Lucas S."/>
            <person name="Han J."/>
            <person name="Lapidus A."/>
            <person name="Cheng J.-F."/>
            <person name="Goodwin L."/>
            <person name="Pitluck S."/>
            <person name="Peters L."/>
            <person name="Ovchinnikova G."/>
            <person name="Lu M."/>
            <person name="Detter J.C."/>
            <person name="Han C."/>
            <person name="Tapia R."/>
            <person name="Land M."/>
            <person name="Hauser L."/>
            <person name="Kyrpides N."/>
            <person name="Ivanova N."/>
            <person name="Pagani I."/>
            <person name="Brambilla E.-M."/>
            <person name="Klenk H.-P."/>
            <person name="Woyke T."/>
        </authorList>
    </citation>
    <scope>NUCLEOTIDE SEQUENCE [LARGE SCALE GENOMIC DNA]</scope>
    <source>
        <strain evidence="1 2">NA-134</strain>
    </source>
</reference>
<evidence type="ECO:0000313" key="2">
    <source>
        <dbReference type="Proteomes" id="UP000002791"/>
    </source>
</evidence>
<dbReference type="RefSeq" id="WP_005454175.1">
    <property type="nucleotide sequence ID" value="NZ_CM001440.1"/>
</dbReference>
<protein>
    <submittedName>
        <fullName evidence="1">Uncharacterized protein</fullName>
    </submittedName>
</protein>
<accession>H5XMH8</accession>
<dbReference type="HOGENOM" id="CLU_171108_1_0_11"/>
<dbReference type="OrthoDB" id="3557068at2"/>
<gene>
    <name evidence="1" type="ORF">SaccyDRAFT_1014</name>
</gene>
<organism evidence="1 2">
    <name type="scientific">Saccharomonospora cyanea NA-134</name>
    <dbReference type="NCBI Taxonomy" id="882082"/>
    <lineage>
        <taxon>Bacteria</taxon>
        <taxon>Bacillati</taxon>
        <taxon>Actinomycetota</taxon>
        <taxon>Actinomycetes</taxon>
        <taxon>Pseudonocardiales</taxon>
        <taxon>Pseudonocardiaceae</taxon>
        <taxon>Saccharomonospora</taxon>
    </lineage>
</organism>
<dbReference type="Proteomes" id="UP000002791">
    <property type="component" value="Chromosome"/>
</dbReference>
<proteinExistence type="predicted"/>